<proteinExistence type="predicted"/>
<dbReference type="Pfam" id="PF13350">
    <property type="entry name" value="Y_phosphatase3"/>
    <property type="match status" value="2"/>
</dbReference>
<dbReference type="PATRIC" id="fig|749927.5.peg.5641"/>
<evidence type="ECO:0000313" key="4">
    <source>
        <dbReference type="Proteomes" id="UP000000328"/>
    </source>
</evidence>
<name>A0A0H3DAT9_AMYMU</name>
<accession>A0A0H3DAT9</accession>
<feature type="region of interest" description="Disordered" evidence="1">
    <location>
        <begin position="169"/>
        <end position="210"/>
    </location>
</feature>
<evidence type="ECO:0000313" key="3">
    <source>
        <dbReference type="EMBL" id="ADJ47203.1"/>
    </source>
</evidence>
<dbReference type="EMBL" id="CP002000">
    <property type="protein sequence ID" value="ADJ47203.1"/>
    <property type="molecule type" value="Genomic_DNA"/>
</dbReference>
<dbReference type="InterPro" id="IPR026893">
    <property type="entry name" value="Tyr/Ser_Pase_IphP-type"/>
</dbReference>
<dbReference type="eggNOG" id="COG2365">
    <property type="taxonomic scope" value="Bacteria"/>
</dbReference>
<protein>
    <recommendedName>
        <fullName evidence="5">Protein-tyrosine phosphatase</fullName>
    </recommendedName>
</protein>
<evidence type="ECO:0008006" key="5">
    <source>
        <dbReference type="Google" id="ProtNLM"/>
    </source>
</evidence>
<dbReference type="AlphaFoldDB" id="A0A0H3DAT9"/>
<sequence>MVTAVFTATAVLTGGASAFACDPRPLPIAGATAVRAADGSYQLSWSPANDVRSVSVYAATHPIEKAQDGVLVAKDATGAVTVTGLAPASRWYFTIVPGGARLGEGVAAKLVDLDGVKNARDLGGYPAADGLRIRWGTIFRTARLTPATATGREELAGLGIKDDVDLRSSAEAAAEGPDPIPAGVTHVAEPVGDPDQAVPPDPNTPPSTGDPIMDNYRLLVSNPNLGHQFVDALAHIADAGQRPLLYHCTGGNHRTGWMTVILLKVLGVPDDVIRQDYLMSSGTVATYLDAAYDQVARDYGSFPAYLAALGVTDRLTRQLRHALLEAPR</sequence>
<dbReference type="OrthoDB" id="1188001at2"/>
<dbReference type="KEGG" id="amd:AMED_5443"/>
<dbReference type="InterPro" id="IPR029021">
    <property type="entry name" value="Prot-tyrosine_phosphatase-like"/>
</dbReference>
<dbReference type="Proteomes" id="UP000000328">
    <property type="component" value="Chromosome"/>
</dbReference>
<dbReference type="GO" id="GO:0004721">
    <property type="term" value="F:phosphoprotein phosphatase activity"/>
    <property type="evidence" value="ECO:0007669"/>
    <property type="project" value="InterPro"/>
</dbReference>
<reference evidence="3 4" key="1">
    <citation type="journal article" date="2010" name="Cell Res.">
        <title>Complete genome sequence of the rifamycin SV-producing Amycolatopsis mediterranei U32 revealed its genetic characteristics in phylogeny and metabolism.</title>
        <authorList>
            <person name="Zhao W."/>
            <person name="Zhong Y."/>
            <person name="Yuan H."/>
            <person name="Wang J."/>
            <person name="Zheng H."/>
            <person name="Wang Y."/>
            <person name="Cen X."/>
            <person name="Xu F."/>
            <person name="Bai J."/>
            <person name="Han X."/>
            <person name="Lu G."/>
            <person name="Zhu Y."/>
            <person name="Shao Z."/>
            <person name="Yan H."/>
            <person name="Li C."/>
            <person name="Peng N."/>
            <person name="Zhang Z."/>
            <person name="Zhang Y."/>
            <person name="Lin W."/>
            <person name="Fan Y."/>
            <person name="Qin Z."/>
            <person name="Hu Y."/>
            <person name="Zhu B."/>
            <person name="Wang S."/>
            <person name="Ding X."/>
            <person name="Zhao G.P."/>
        </authorList>
    </citation>
    <scope>NUCLEOTIDE SEQUENCE [LARGE SCALE GENOMIC DNA]</scope>
    <source>
        <strain evidence="4">U-32</strain>
    </source>
</reference>
<organism evidence="3 4">
    <name type="scientific">Amycolatopsis mediterranei (strain U-32)</name>
    <dbReference type="NCBI Taxonomy" id="749927"/>
    <lineage>
        <taxon>Bacteria</taxon>
        <taxon>Bacillati</taxon>
        <taxon>Actinomycetota</taxon>
        <taxon>Actinomycetes</taxon>
        <taxon>Pseudonocardiales</taxon>
        <taxon>Pseudonocardiaceae</taxon>
        <taxon>Amycolatopsis</taxon>
    </lineage>
</organism>
<keyword evidence="2" id="KW-0732">Signal</keyword>
<evidence type="ECO:0000256" key="1">
    <source>
        <dbReference type="SAM" id="MobiDB-lite"/>
    </source>
</evidence>
<gene>
    <name evidence="3" type="ordered locus">AMED_5443</name>
</gene>
<feature type="signal peptide" evidence="2">
    <location>
        <begin position="1"/>
        <end position="20"/>
    </location>
</feature>
<feature type="chain" id="PRO_5002607509" description="Protein-tyrosine phosphatase" evidence="2">
    <location>
        <begin position="21"/>
        <end position="328"/>
    </location>
</feature>
<dbReference type="SUPFAM" id="SSF52799">
    <property type="entry name" value="(Phosphotyrosine protein) phosphatases II"/>
    <property type="match status" value="1"/>
</dbReference>
<dbReference type="HOGENOM" id="CLU_057546_0_1_11"/>
<dbReference type="Gene3D" id="3.90.190.10">
    <property type="entry name" value="Protein tyrosine phosphatase superfamily"/>
    <property type="match status" value="1"/>
</dbReference>
<evidence type="ECO:0000256" key="2">
    <source>
        <dbReference type="SAM" id="SignalP"/>
    </source>
</evidence>